<dbReference type="Proteomes" id="UP000184310">
    <property type="component" value="Unassembled WGS sequence"/>
</dbReference>
<proteinExistence type="predicted"/>
<dbReference type="Pfam" id="PF12673">
    <property type="entry name" value="SipL"/>
    <property type="match status" value="1"/>
</dbReference>
<dbReference type="RefSeq" id="WP_072990049.1">
    <property type="nucleotide sequence ID" value="NZ_FQZB01000013.1"/>
</dbReference>
<dbReference type="EMBL" id="FQZB01000013">
    <property type="protein sequence ID" value="SHK09157.1"/>
    <property type="molecule type" value="Genomic_DNA"/>
</dbReference>
<dbReference type="STRING" id="1121302.SAMN02745163_03202"/>
<keyword evidence="3" id="KW-1185">Reference proteome</keyword>
<dbReference type="AlphaFoldDB" id="A0A1M6PML7"/>
<dbReference type="InterPro" id="IPR024300">
    <property type="entry name" value="SipL_SPOCS_dom"/>
</dbReference>
<evidence type="ECO:0000313" key="3">
    <source>
        <dbReference type="Proteomes" id="UP000184310"/>
    </source>
</evidence>
<reference evidence="2 3" key="1">
    <citation type="submission" date="2016-11" db="EMBL/GenBank/DDBJ databases">
        <authorList>
            <person name="Jaros S."/>
            <person name="Januszkiewicz K."/>
            <person name="Wedrychowicz H."/>
        </authorList>
    </citation>
    <scope>NUCLEOTIDE SEQUENCE [LARGE SCALE GENOMIC DNA]</scope>
    <source>
        <strain evidence="2 3">DSM 21758</strain>
    </source>
</reference>
<accession>A0A1M6PML7</accession>
<organism evidence="2 3">
    <name type="scientific">Clostridium cavendishii DSM 21758</name>
    <dbReference type="NCBI Taxonomy" id="1121302"/>
    <lineage>
        <taxon>Bacteria</taxon>
        <taxon>Bacillati</taxon>
        <taxon>Bacillota</taxon>
        <taxon>Clostridia</taxon>
        <taxon>Eubacteriales</taxon>
        <taxon>Clostridiaceae</taxon>
        <taxon>Clostridium</taxon>
    </lineage>
</organism>
<feature type="domain" description="SipL SPOCS" evidence="1">
    <location>
        <begin position="76"/>
        <end position="149"/>
    </location>
</feature>
<name>A0A1M6PML7_9CLOT</name>
<sequence length="173" mass="20321">MFLNKDDNSNYEITCLNNNINLMNYKDVNWKEINMVDSLTLPEDSLDIRKINSIIVGCSIQKKQLIHTPMIKNTPIENLEGEIMTGFKLMIQGEVDEKIFYTVDNEEQLIRACEFRLPFYTAITLDKETQINDTYYVQSYIENLYTKVINQREISNNITIFLNAEKIRIGNYK</sequence>
<protein>
    <recommendedName>
        <fullName evidence="1">SipL SPOCS domain-containing protein</fullName>
    </recommendedName>
</protein>
<evidence type="ECO:0000313" key="2">
    <source>
        <dbReference type="EMBL" id="SHK09157.1"/>
    </source>
</evidence>
<evidence type="ECO:0000259" key="1">
    <source>
        <dbReference type="Pfam" id="PF12673"/>
    </source>
</evidence>
<dbReference type="OrthoDB" id="2971545at2"/>
<gene>
    <name evidence="2" type="ORF">SAMN02745163_03202</name>
</gene>